<sequence>MSASKHNDIDNILDHLNDTNKLVAKSFLSWLLEKQADEEDEYLTSDDLKALEKGRIEYQNGQTKSLEDLKREFEI</sequence>
<dbReference type="OrthoDB" id="2625074at2"/>
<dbReference type="EMBL" id="CP040396">
    <property type="protein sequence ID" value="QCT01045.1"/>
    <property type="molecule type" value="Genomic_DNA"/>
</dbReference>
<dbReference type="Proteomes" id="UP000300879">
    <property type="component" value="Chromosome"/>
</dbReference>
<evidence type="ECO:0000313" key="1">
    <source>
        <dbReference type="EMBL" id="QCT01045.1"/>
    </source>
</evidence>
<reference evidence="1 2" key="1">
    <citation type="submission" date="2019-05" db="EMBL/GenBank/DDBJ databases">
        <authorList>
            <person name="Chen C."/>
        </authorList>
    </citation>
    <scope>NUCLEOTIDE SEQUENCE [LARGE SCALE GENOMIC DNA]</scope>
    <source>
        <strain evidence="1 2">HB172198</strain>
    </source>
</reference>
<accession>A0A4P8XFB9</accession>
<proteinExistence type="predicted"/>
<dbReference type="RefSeq" id="WP_138224168.1">
    <property type="nucleotide sequence ID" value="NZ_CP040396.1"/>
</dbReference>
<gene>
    <name evidence="1" type="ORF">E6C60_0320</name>
</gene>
<organism evidence="1 2">
    <name type="scientific">Paenibacillus algicola</name>
    <dbReference type="NCBI Taxonomy" id="2565926"/>
    <lineage>
        <taxon>Bacteria</taxon>
        <taxon>Bacillati</taxon>
        <taxon>Bacillota</taxon>
        <taxon>Bacilli</taxon>
        <taxon>Bacillales</taxon>
        <taxon>Paenibacillaceae</taxon>
        <taxon>Paenibacillus</taxon>
    </lineage>
</organism>
<dbReference type="KEGG" id="palo:E6C60_0320"/>
<evidence type="ECO:0000313" key="2">
    <source>
        <dbReference type="Proteomes" id="UP000300879"/>
    </source>
</evidence>
<keyword evidence="2" id="KW-1185">Reference proteome</keyword>
<name>A0A4P8XFB9_9BACL</name>
<protein>
    <submittedName>
        <fullName evidence="1">Uncharacterized protein</fullName>
    </submittedName>
</protein>
<dbReference type="AlphaFoldDB" id="A0A4P8XFB9"/>